<organism evidence="2 3">
    <name type="scientific">Acrasis kona</name>
    <dbReference type="NCBI Taxonomy" id="1008807"/>
    <lineage>
        <taxon>Eukaryota</taxon>
        <taxon>Discoba</taxon>
        <taxon>Heterolobosea</taxon>
        <taxon>Tetramitia</taxon>
        <taxon>Eutetramitia</taxon>
        <taxon>Acrasidae</taxon>
        <taxon>Acrasis</taxon>
    </lineage>
</organism>
<dbReference type="EMBL" id="JAOPGA020000962">
    <property type="protein sequence ID" value="KAL0483459.1"/>
    <property type="molecule type" value="Genomic_DNA"/>
</dbReference>
<feature type="transmembrane region" description="Helical" evidence="1">
    <location>
        <begin position="101"/>
        <end position="119"/>
    </location>
</feature>
<comment type="caution">
    <text evidence="2">The sequence shown here is derived from an EMBL/GenBank/DDBJ whole genome shotgun (WGS) entry which is preliminary data.</text>
</comment>
<protein>
    <submittedName>
        <fullName evidence="2">Alanine tRS</fullName>
    </submittedName>
</protein>
<evidence type="ECO:0000313" key="2">
    <source>
        <dbReference type="EMBL" id="KAL0483459.1"/>
    </source>
</evidence>
<keyword evidence="3" id="KW-1185">Reference proteome</keyword>
<dbReference type="AlphaFoldDB" id="A0AAW2Z226"/>
<evidence type="ECO:0000256" key="1">
    <source>
        <dbReference type="SAM" id="Phobius"/>
    </source>
</evidence>
<proteinExistence type="predicted"/>
<keyword evidence="1" id="KW-0472">Membrane</keyword>
<sequence length="283" mass="32954">MDVNRGVLGFNQDRRYYNDQRYQNRSMYGQDPYQQRNNYMPQSRYENSMSYRGTRQGGYQDEQDWSRRRFDKNAADPMIGGSQRLFGGLSLIASKVDLKKLNILLFLLGCGGVSLFVLWRKYVSKWLHSFFIRGSTLDTLVDSSTSVPIMQHSDPMVLEFNSYINNKKTKRPSKHASKPLTPIIKINPQVLTPNQMDALVQDVQEQFESLSTPSPSIMCTLSQLENATNQELQQLYNQHNVTPSIKKSKKVHFKDEYTTRYQIVDKCSRIMDALRIHMKRDEQ</sequence>
<dbReference type="Proteomes" id="UP001431209">
    <property type="component" value="Unassembled WGS sequence"/>
</dbReference>
<gene>
    <name evidence="2" type="ORF">AKO1_014732</name>
</gene>
<accession>A0AAW2Z226</accession>
<reference evidence="2 3" key="1">
    <citation type="submission" date="2024-03" db="EMBL/GenBank/DDBJ databases">
        <title>The Acrasis kona genome and developmental transcriptomes reveal deep origins of eukaryotic multicellular pathways.</title>
        <authorList>
            <person name="Sheikh S."/>
            <person name="Fu C.-J."/>
            <person name="Brown M.W."/>
            <person name="Baldauf S.L."/>
        </authorList>
    </citation>
    <scope>NUCLEOTIDE SEQUENCE [LARGE SCALE GENOMIC DNA]</scope>
    <source>
        <strain evidence="2 3">ATCC MYA-3509</strain>
    </source>
</reference>
<name>A0AAW2Z226_9EUKA</name>
<keyword evidence="1" id="KW-1133">Transmembrane helix</keyword>
<evidence type="ECO:0000313" key="3">
    <source>
        <dbReference type="Proteomes" id="UP001431209"/>
    </source>
</evidence>
<keyword evidence="1" id="KW-0812">Transmembrane</keyword>